<comment type="cofactor">
    <cofactor evidence="1 10 12">
        <name>pyridoxal 5'-phosphate</name>
        <dbReference type="ChEBI" id="CHEBI:597326"/>
    </cofactor>
</comment>
<dbReference type="CDD" id="cd01561">
    <property type="entry name" value="CBS_like"/>
    <property type="match status" value="1"/>
</dbReference>
<dbReference type="EMBL" id="FPCA01000001">
    <property type="protein sequence ID" value="SFU51143.1"/>
    <property type="molecule type" value="Genomic_DNA"/>
</dbReference>
<dbReference type="PROSITE" id="PS00901">
    <property type="entry name" value="CYS_SYNTHASE"/>
    <property type="match status" value="1"/>
</dbReference>
<dbReference type="InterPro" id="IPR001216">
    <property type="entry name" value="P-phosphate_BS"/>
</dbReference>
<reference evidence="15" key="1">
    <citation type="submission" date="2016-10" db="EMBL/GenBank/DDBJ databases">
        <authorList>
            <person name="Varghese N."/>
        </authorList>
    </citation>
    <scope>NUCLEOTIDE SEQUENCE [LARGE SCALE GENOMIC DNA]</scope>
    <source>
        <strain evidence="15">DSM 18820</strain>
    </source>
</reference>
<evidence type="ECO:0000256" key="12">
    <source>
        <dbReference type="RuleBase" id="RU003985"/>
    </source>
</evidence>
<gene>
    <name evidence="14" type="ORF">SAMN04487941_1216</name>
</gene>
<evidence type="ECO:0000256" key="8">
    <source>
        <dbReference type="ARBA" id="ARBA00023192"/>
    </source>
</evidence>
<dbReference type="STRING" id="388950.GCA_001611675_00311"/>
<dbReference type="UniPathway" id="UPA00136">
    <property type="reaction ID" value="UER00200"/>
</dbReference>
<evidence type="ECO:0000256" key="9">
    <source>
        <dbReference type="ARBA" id="ARBA00047931"/>
    </source>
</evidence>
<evidence type="ECO:0000259" key="13">
    <source>
        <dbReference type="Pfam" id="PF00291"/>
    </source>
</evidence>
<organism evidence="14 15">
    <name type="scientific">Pontibacter akesuensis</name>
    <dbReference type="NCBI Taxonomy" id="388950"/>
    <lineage>
        <taxon>Bacteria</taxon>
        <taxon>Pseudomonadati</taxon>
        <taxon>Bacteroidota</taxon>
        <taxon>Cytophagia</taxon>
        <taxon>Cytophagales</taxon>
        <taxon>Hymenobacteraceae</taxon>
        <taxon>Pontibacter</taxon>
    </lineage>
</organism>
<evidence type="ECO:0000256" key="1">
    <source>
        <dbReference type="ARBA" id="ARBA00001933"/>
    </source>
</evidence>
<dbReference type="InterPro" id="IPR001926">
    <property type="entry name" value="TrpB-like_PALP"/>
</dbReference>
<keyword evidence="5 12" id="KW-0028">Amino-acid biosynthesis</keyword>
<keyword evidence="8 12" id="KW-0198">Cysteine biosynthesis</keyword>
<dbReference type="NCBIfam" id="NF008735">
    <property type="entry name" value="PRK11761.1"/>
    <property type="match status" value="1"/>
</dbReference>
<keyword evidence="15" id="KW-1185">Reference proteome</keyword>
<dbReference type="GO" id="GO:0006535">
    <property type="term" value="P:cysteine biosynthetic process from serine"/>
    <property type="evidence" value="ECO:0007669"/>
    <property type="project" value="UniProtKB-UniRule"/>
</dbReference>
<proteinExistence type="inferred from homology"/>
<dbReference type="Proteomes" id="UP000182491">
    <property type="component" value="Unassembled WGS sequence"/>
</dbReference>
<dbReference type="PANTHER" id="PTHR10314">
    <property type="entry name" value="CYSTATHIONINE BETA-SYNTHASE"/>
    <property type="match status" value="1"/>
</dbReference>
<evidence type="ECO:0000256" key="6">
    <source>
        <dbReference type="ARBA" id="ARBA00022679"/>
    </source>
</evidence>
<name>A0A1I7GRP1_9BACT</name>
<evidence type="ECO:0000256" key="7">
    <source>
        <dbReference type="ARBA" id="ARBA00022898"/>
    </source>
</evidence>
<evidence type="ECO:0000256" key="10">
    <source>
        <dbReference type="PIRSR" id="PIRSR605856-50"/>
    </source>
</evidence>
<accession>A0A1I7GRP1</accession>
<comment type="similarity">
    <text evidence="3 12">Belongs to the cysteine synthase/cystathionine beta-synthase family.</text>
</comment>
<dbReference type="GO" id="GO:0004124">
    <property type="term" value="F:cysteine synthase activity"/>
    <property type="evidence" value="ECO:0007669"/>
    <property type="project" value="UniProtKB-UniRule"/>
</dbReference>
<dbReference type="OrthoDB" id="9808024at2"/>
<feature type="binding site" evidence="10">
    <location>
        <position position="255"/>
    </location>
    <ligand>
        <name>pyridoxal 5'-phosphate</name>
        <dbReference type="ChEBI" id="CHEBI:597326"/>
    </ligand>
</feature>
<feature type="modified residue" description="N6-(pyridoxal phosphate)lysine" evidence="11">
    <location>
        <position position="41"/>
    </location>
</feature>
<comment type="catalytic activity">
    <reaction evidence="9 12">
        <text>O-acetyl-L-serine + hydrogen sulfide = L-cysteine + acetate</text>
        <dbReference type="Rhea" id="RHEA:14829"/>
        <dbReference type="ChEBI" id="CHEBI:29919"/>
        <dbReference type="ChEBI" id="CHEBI:30089"/>
        <dbReference type="ChEBI" id="CHEBI:35235"/>
        <dbReference type="ChEBI" id="CHEBI:58340"/>
        <dbReference type="EC" id="2.5.1.47"/>
    </reaction>
</comment>
<dbReference type="AlphaFoldDB" id="A0A1I7GRP1"/>
<evidence type="ECO:0000256" key="4">
    <source>
        <dbReference type="ARBA" id="ARBA00012681"/>
    </source>
</evidence>
<evidence type="ECO:0000256" key="11">
    <source>
        <dbReference type="PIRSR" id="PIRSR605856-51"/>
    </source>
</evidence>
<dbReference type="EC" id="2.5.1.47" evidence="4 12"/>
<evidence type="ECO:0000256" key="2">
    <source>
        <dbReference type="ARBA" id="ARBA00004962"/>
    </source>
</evidence>
<dbReference type="SUPFAM" id="SSF53686">
    <property type="entry name" value="Tryptophan synthase beta subunit-like PLP-dependent enzymes"/>
    <property type="match status" value="1"/>
</dbReference>
<evidence type="ECO:0000256" key="5">
    <source>
        <dbReference type="ARBA" id="ARBA00022605"/>
    </source>
</evidence>
<dbReference type="FunFam" id="3.40.50.1100:FF:000003">
    <property type="entry name" value="Cystathionine beta-synthase"/>
    <property type="match status" value="1"/>
</dbReference>
<dbReference type="InterPro" id="IPR050214">
    <property type="entry name" value="Cys_Synth/Cystath_Beta-Synth"/>
</dbReference>
<dbReference type="Pfam" id="PF00291">
    <property type="entry name" value="PALP"/>
    <property type="match status" value="1"/>
</dbReference>
<keyword evidence="6 12" id="KW-0808">Transferase</keyword>
<feature type="domain" description="Tryptophan synthase beta chain-like PALP" evidence="13">
    <location>
        <begin position="6"/>
        <end position="281"/>
    </location>
</feature>
<comment type="pathway">
    <text evidence="2">Amino-acid biosynthesis; L-cysteine biosynthesis; L-cysteine from L-serine: step 2/2.</text>
</comment>
<dbReference type="InterPro" id="IPR036052">
    <property type="entry name" value="TrpB-like_PALP_sf"/>
</dbReference>
<feature type="binding site" evidence="10">
    <location>
        <begin position="174"/>
        <end position="178"/>
    </location>
    <ligand>
        <name>pyridoxal 5'-phosphate</name>
        <dbReference type="ChEBI" id="CHEBI:597326"/>
    </ligand>
</feature>
<keyword evidence="7 10" id="KW-0663">Pyridoxal phosphate</keyword>
<feature type="binding site" evidence="10">
    <location>
        <position position="71"/>
    </location>
    <ligand>
        <name>pyridoxal 5'-phosphate</name>
        <dbReference type="ChEBI" id="CHEBI:597326"/>
    </ligand>
</feature>
<evidence type="ECO:0000256" key="3">
    <source>
        <dbReference type="ARBA" id="ARBA00007103"/>
    </source>
</evidence>
<protein>
    <recommendedName>
        <fullName evidence="4 12">Cysteine synthase</fullName>
        <ecNumber evidence="4 12">2.5.1.47</ecNumber>
    </recommendedName>
</protein>
<dbReference type="Gene3D" id="3.40.50.1100">
    <property type="match status" value="2"/>
</dbReference>
<dbReference type="NCBIfam" id="TIGR01136">
    <property type="entry name" value="cysKM"/>
    <property type="match status" value="1"/>
</dbReference>
<evidence type="ECO:0000313" key="14">
    <source>
        <dbReference type="EMBL" id="SFU51143.1"/>
    </source>
</evidence>
<sequence>MATLLDFIGNTPLVELTHINTKPGVKLYGKLEGNNPGGSVKDRAAYSMIKGVLDRGDLKPGMKLIEATSGNTGIALAMIARLFGLEIELVMPANATKERVQTMEAYGATVTLTPAERSMEGAIDLVAEKVAQGGYLVLNQFGNPDNYMAHVRTTGPEIWRDTAGEVTHFVSSMGTTGTIMGVSRFLKDKNDKIQIIGAQPVEGSQIPGIRRWPKEYLPKIFEAERVDRTIDVSQAEATAMTHRLAKEEGVFAGMSSGGAVHVATKLIEEIEEGVVVCIICDRGDRYLSSNLFGA</sequence>
<dbReference type="NCBIfam" id="TIGR01138">
    <property type="entry name" value="cysM"/>
    <property type="match status" value="1"/>
</dbReference>
<dbReference type="InterPro" id="IPR005858">
    <property type="entry name" value="CysM"/>
</dbReference>
<dbReference type="RefSeq" id="WP_068836538.1">
    <property type="nucleotide sequence ID" value="NZ_BMXC01000001.1"/>
</dbReference>
<evidence type="ECO:0000313" key="15">
    <source>
        <dbReference type="Proteomes" id="UP000182491"/>
    </source>
</evidence>
<dbReference type="InterPro" id="IPR005856">
    <property type="entry name" value="Cys_synth"/>
</dbReference>